<dbReference type="Pfam" id="PF01571">
    <property type="entry name" value="GCV_T"/>
    <property type="match status" value="1"/>
</dbReference>
<organism evidence="3 4">
    <name type="scientific">Roseofilum casamattae BLCC-M143</name>
    <dbReference type="NCBI Taxonomy" id="3022442"/>
    <lineage>
        <taxon>Bacteria</taxon>
        <taxon>Bacillati</taxon>
        <taxon>Cyanobacteriota</taxon>
        <taxon>Cyanophyceae</taxon>
        <taxon>Desertifilales</taxon>
        <taxon>Desertifilaceae</taxon>
        <taxon>Roseofilum</taxon>
        <taxon>Roseofilum casamattae</taxon>
    </lineage>
</organism>
<accession>A0ABT7BWL2</accession>
<dbReference type="RefSeq" id="WP_283758220.1">
    <property type="nucleotide sequence ID" value="NZ_JAQOSQ010000008.1"/>
</dbReference>
<dbReference type="InterPro" id="IPR017703">
    <property type="entry name" value="YgfZ/GCV_T_CS"/>
</dbReference>
<dbReference type="PANTHER" id="PTHR43757">
    <property type="entry name" value="AMINOMETHYLTRANSFERASE"/>
    <property type="match status" value="1"/>
</dbReference>
<gene>
    <name evidence="3" type="ORF">PMH09_10180</name>
</gene>
<protein>
    <submittedName>
        <fullName evidence="3">Folate-binding protein</fullName>
    </submittedName>
</protein>
<sequence>MSKDRGVMLYDRNHWGLIEVSGSDRIRFLHNQTTNDMEQLQPGAGCDTVFVTSTARTIDLVTAYIFPEYVLLLVSPNRREKLLQWMDRYIFPMDKVELKDRSDTMVCFTILGEDCDRLLQELGLAPFSDAPQGTHQTVTIDNMSLHIALGSGLGTPGYTLMGDRDNGPKLWEKLVELGVTVIGDRDWETLRVRQGRPLPESELTEDYNPLEAGLWQAISFEKGCYIGQETIARLNTYQGVKQQLWGIELSQAVAPGTVITLGEDKVGTLTSCVETEQGAVGLSYIRTKAGGEGLTVQVGESSGTVIDVPFLSRGYLQERELSGAEQ</sequence>
<dbReference type="InterPro" id="IPR027266">
    <property type="entry name" value="TrmE/GcvT-like"/>
</dbReference>
<dbReference type="PIRSF" id="PIRSF006487">
    <property type="entry name" value="GcvT"/>
    <property type="match status" value="1"/>
</dbReference>
<reference evidence="3 4" key="1">
    <citation type="submission" date="2023-01" db="EMBL/GenBank/DDBJ databases">
        <title>Novel diversity within Roseofilum (Cyanobacteria; Desertifilaceae) from marine benthic mats with descriptions of four novel species.</title>
        <authorList>
            <person name="Wang Y."/>
            <person name="Berthold D.E."/>
            <person name="Hu J."/>
            <person name="Lefler F.W."/>
            <person name="Laughinghouse H.D. IV."/>
        </authorList>
    </citation>
    <scope>NUCLEOTIDE SEQUENCE [LARGE SCALE GENOMIC DNA]</scope>
    <source>
        <strain evidence="3 4">BLCC-M143</strain>
    </source>
</reference>
<dbReference type="Proteomes" id="UP001232992">
    <property type="component" value="Unassembled WGS sequence"/>
</dbReference>
<feature type="domain" description="GCVT N-terminal" evidence="2">
    <location>
        <begin position="6"/>
        <end position="222"/>
    </location>
</feature>
<keyword evidence="4" id="KW-1185">Reference proteome</keyword>
<dbReference type="PANTHER" id="PTHR43757:SF14">
    <property type="entry name" value="GLYCINE CLEAVAGE T-PROTEIN FAMILY"/>
    <property type="match status" value="1"/>
</dbReference>
<keyword evidence="1" id="KW-0809">Transit peptide</keyword>
<dbReference type="Gene3D" id="3.30.1360.120">
    <property type="entry name" value="Probable tRNA modification gtpase trme, domain 1"/>
    <property type="match status" value="1"/>
</dbReference>
<name>A0ABT7BWL2_9CYAN</name>
<dbReference type="EMBL" id="JAQOSQ010000008">
    <property type="protein sequence ID" value="MDJ1183566.1"/>
    <property type="molecule type" value="Genomic_DNA"/>
</dbReference>
<comment type="caution">
    <text evidence="3">The sequence shown here is derived from an EMBL/GenBank/DDBJ whole genome shotgun (WGS) entry which is preliminary data.</text>
</comment>
<evidence type="ECO:0000313" key="3">
    <source>
        <dbReference type="EMBL" id="MDJ1183566.1"/>
    </source>
</evidence>
<dbReference type="SUPFAM" id="SSF103025">
    <property type="entry name" value="Folate-binding domain"/>
    <property type="match status" value="1"/>
</dbReference>
<evidence type="ECO:0000256" key="1">
    <source>
        <dbReference type="ARBA" id="ARBA00022946"/>
    </source>
</evidence>
<dbReference type="InterPro" id="IPR028896">
    <property type="entry name" value="GcvT/YgfZ/DmdA"/>
</dbReference>
<evidence type="ECO:0000259" key="2">
    <source>
        <dbReference type="Pfam" id="PF01571"/>
    </source>
</evidence>
<evidence type="ECO:0000313" key="4">
    <source>
        <dbReference type="Proteomes" id="UP001232992"/>
    </source>
</evidence>
<dbReference type="InterPro" id="IPR006222">
    <property type="entry name" value="GCVT_N"/>
</dbReference>
<dbReference type="NCBIfam" id="TIGR03317">
    <property type="entry name" value="ygfZ_signature"/>
    <property type="match status" value="1"/>
</dbReference>
<proteinExistence type="predicted"/>